<proteinExistence type="predicted"/>
<name>A0A1U9NQX0_9BACT</name>
<dbReference type="OrthoDB" id="6225639at2"/>
<organism evidence="2 3">
    <name type="scientific">Anaerohalosphaera lusitana</name>
    <dbReference type="NCBI Taxonomy" id="1936003"/>
    <lineage>
        <taxon>Bacteria</taxon>
        <taxon>Pseudomonadati</taxon>
        <taxon>Planctomycetota</taxon>
        <taxon>Phycisphaerae</taxon>
        <taxon>Sedimentisphaerales</taxon>
        <taxon>Anaerohalosphaeraceae</taxon>
        <taxon>Anaerohalosphaera</taxon>
    </lineage>
</organism>
<dbReference type="InterPro" id="IPR013424">
    <property type="entry name" value="Ice-binding_C"/>
</dbReference>
<protein>
    <recommendedName>
        <fullName evidence="1">Ice-binding protein C-terminal domain-containing protein</fullName>
    </recommendedName>
</protein>
<dbReference type="EMBL" id="CP019791">
    <property type="protein sequence ID" value="AQT69906.1"/>
    <property type="molecule type" value="Genomic_DNA"/>
</dbReference>
<evidence type="ECO:0000313" key="2">
    <source>
        <dbReference type="EMBL" id="AQT69906.1"/>
    </source>
</evidence>
<dbReference type="RefSeq" id="WP_146663547.1">
    <property type="nucleotide sequence ID" value="NZ_CP019791.1"/>
</dbReference>
<reference evidence="3" key="1">
    <citation type="submission" date="2017-02" db="EMBL/GenBank/DDBJ databases">
        <title>Comparative genomics and description of representatives of a novel lineage of planctomycetes thriving in anoxic sediments.</title>
        <authorList>
            <person name="Spring S."/>
            <person name="Bunk B."/>
            <person name="Sproer C."/>
        </authorList>
    </citation>
    <scope>NUCLEOTIDE SEQUENCE [LARGE SCALE GENOMIC DNA]</scope>
    <source>
        <strain evidence="3">ST-NAGAB-D1</strain>
    </source>
</reference>
<dbReference type="KEGG" id="alus:STSP2_03106"/>
<keyword evidence="3" id="KW-1185">Reference proteome</keyword>
<dbReference type="Proteomes" id="UP000189674">
    <property type="component" value="Chromosome"/>
</dbReference>
<dbReference type="Pfam" id="PF07589">
    <property type="entry name" value="PEP-CTERM"/>
    <property type="match status" value="1"/>
</dbReference>
<sequence length="208" mass="21684" precursor="true">MKRLTLILIGLAVLPWGQAAGGVIFEVNPFTDNGAYNDSEQLTLLVDVSEPTAGMVRFEFRNDSTAASSSIAGVYFDDGLAALGAPVIDNGSGVDFWHGASPPQLGGGLAFNTTYSAGPMRRPPHDGVNSGEHVGFNFTTAPWVDFDDIVSAMNDQTLRVGAHVIALPDGSSEWAVNTPDSVPVPEPATIALLVTGGLFVAAGRKKTA</sequence>
<dbReference type="AlphaFoldDB" id="A0A1U9NQX0"/>
<dbReference type="NCBIfam" id="TIGR02595">
    <property type="entry name" value="PEP_CTERM"/>
    <property type="match status" value="1"/>
</dbReference>
<gene>
    <name evidence="2" type="ORF">STSP2_03106</name>
</gene>
<feature type="domain" description="Ice-binding protein C-terminal" evidence="1">
    <location>
        <begin position="183"/>
        <end position="206"/>
    </location>
</feature>
<evidence type="ECO:0000259" key="1">
    <source>
        <dbReference type="Pfam" id="PF07589"/>
    </source>
</evidence>
<accession>A0A1U9NQX0</accession>
<evidence type="ECO:0000313" key="3">
    <source>
        <dbReference type="Proteomes" id="UP000189674"/>
    </source>
</evidence>